<organism evidence="2 3">
    <name type="scientific">Modicella reniformis</name>
    <dbReference type="NCBI Taxonomy" id="1440133"/>
    <lineage>
        <taxon>Eukaryota</taxon>
        <taxon>Fungi</taxon>
        <taxon>Fungi incertae sedis</taxon>
        <taxon>Mucoromycota</taxon>
        <taxon>Mortierellomycotina</taxon>
        <taxon>Mortierellomycetes</taxon>
        <taxon>Mortierellales</taxon>
        <taxon>Mortierellaceae</taxon>
        <taxon>Modicella</taxon>
    </lineage>
</organism>
<evidence type="ECO:0000313" key="2">
    <source>
        <dbReference type="EMBL" id="KAG0006447.1"/>
    </source>
</evidence>
<feature type="region of interest" description="Disordered" evidence="1">
    <location>
        <begin position="235"/>
        <end position="254"/>
    </location>
</feature>
<feature type="compositionally biased region" description="Pro residues" evidence="1">
    <location>
        <begin position="889"/>
        <end position="898"/>
    </location>
</feature>
<feature type="region of interest" description="Disordered" evidence="1">
    <location>
        <begin position="175"/>
        <end position="208"/>
    </location>
</feature>
<protein>
    <submittedName>
        <fullName evidence="2">Uncharacterized protein</fullName>
    </submittedName>
</protein>
<feature type="region of interest" description="Disordered" evidence="1">
    <location>
        <begin position="865"/>
        <end position="898"/>
    </location>
</feature>
<name>A0A9P6SUX3_9FUNG</name>
<feature type="compositionally biased region" description="Polar residues" evidence="1">
    <location>
        <begin position="865"/>
        <end position="883"/>
    </location>
</feature>
<sequence>MQQVEYVADSHSQQGFPRQLREGSIHGASDAPLIMSPVQKQMLSSKRMRPPLAEISVCNTSSPLPATAAALSSSTIQHPSHSQACKTPHSMSSLHSKTNMNTNSIDQSNPTSTASSNHSRTIEAATREPPQLHDHSNFFSSGAISAQPLRSTEQQRRLPHFYSAPILVPNLSSAETHNHHQHHHSLENQGQNSMSPASTVATLATTDSESRKLAINRAASRSHLTRDAKTLRTRIRRLWQDPRQTEQTRARHGPKNQYMLLEESLIGILQIVPPIIENAKESSAALDLPHSARLPVESALHRPVVSYPISVNTAEFSANSTTALPSSPPTENAASPVSPVSKSNGSTPATPAHSRARTTSSTSASTISATRYQIATSILQPMEPCLTDIAQPAIRSPTNFSLLGEPALSTIIATAATPSGTGLLNMTSLDQRLGESNEILISKLLSLSNTFTGAIRSLCEQQNEKVLRFDDDMILELLTRWEQEEPEEQDAEPDNTSTASLVTLGATNALERYQITVGRVWEETEVILSSVRKIRDIVEYGRVQHSSDFDDGEDSEEDAVERDEEVKRNLYSTLLFHANGLITVLGEFLECVSGILRLVASIKTQRKSMENEQQNDGPATELNNQVVQPPAEFLANGPRPRPVKHLNPFLMRKLKHKTAFKSIADKVRRSLSDFAKRSTNSLLTIFPPLGDGTNEGFNWDSYSDYEYESEGLAPTEMGSSIFGEEANVRTLSPPDSPKFIPENYQRHHRRLSSGNSSGLPEYWPGSIRLGLSDDCQSPTNPASPNTIATPLVSTFGTQVASSSRNMTLERTPDAAPIEAEPYSSPFSPTRSNYKEKRPSSLFRKSSQNSTFSGISISAPISATSRPFSAYSSGSETQTPSRNNYKARPPKPPAELPPMPLSPVHSYFKADEIMQETARLKAGSVNSMNTYLATRSISPQQGIPLTLDSPFARQTSIRMGNDRNRYSIRMPADDIPSLIHLATTRSSPTAFWRRRSYSDALEKSCQTLQRESFHSGASETTMQPTPLTSEFAQNFRESSIRLTSFEFVLWNIVLLETTVNEAIWQPQTLEPTDFEYSKGIVGHAQPAFKHFISQKPTLHLPGIDQ</sequence>
<feature type="region of interest" description="Disordered" evidence="1">
    <location>
        <begin position="817"/>
        <end position="846"/>
    </location>
</feature>
<feature type="compositionally biased region" description="Polar residues" evidence="1">
    <location>
        <begin position="76"/>
        <end position="119"/>
    </location>
</feature>
<feature type="region of interest" description="Disordered" evidence="1">
    <location>
        <begin position="69"/>
        <end position="139"/>
    </location>
</feature>
<dbReference type="AlphaFoldDB" id="A0A9P6SUX3"/>
<gene>
    <name evidence="2" type="ORF">BGZ65_007914</name>
</gene>
<keyword evidence="3" id="KW-1185">Reference proteome</keyword>
<comment type="caution">
    <text evidence="2">The sequence shown here is derived from an EMBL/GenBank/DDBJ whole genome shotgun (WGS) entry which is preliminary data.</text>
</comment>
<feature type="region of interest" description="Disordered" evidence="1">
    <location>
        <begin position="319"/>
        <end position="366"/>
    </location>
</feature>
<evidence type="ECO:0000313" key="3">
    <source>
        <dbReference type="Proteomes" id="UP000749646"/>
    </source>
</evidence>
<feature type="compositionally biased region" description="Low complexity" evidence="1">
    <location>
        <begin position="347"/>
        <end position="366"/>
    </location>
</feature>
<reference evidence="2" key="1">
    <citation type="journal article" date="2020" name="Fungal Divers.">
        <title>Resolving the Mortierellaceae phylogeny through synthesis of multi-gene phylogenetics and phylogenomics.</title>
        <authorList>
            <person name="Vandepol N."/>
            <person name="Liber J."/>
            <person name="Desiro A."/>
            <person name="Na H."/>
            <person name="Kennedy M."/>
            <person name="Barry K."/>
            <person name="Grigoriev I.V."/>
            <person name="Miller A.N."/>
            <person name="O'Donnell K."/>
            <person name="Stajich J.E."/>
            <person name="Bonito G."/>
        </authorList>
    </citation>
    <scope>NUCLEOTIDE SEQUENCE</scope>
    <source>
        <strain evidence="2">MES-2147</strain>
    </source>
</reference>
<dbReference type="OrthoDB" id="546434at2759"/>
<dbReference type="EMBL" id="JAAAHW010000116">
    <property type="protein sequence ID" value="KAG0006447.1"/>
    <property type="molecule type" value="Genomic_DNA"/>
</dbReference>
<feature type="compositionally biased region" description="Polar residues" evidence="1">
    <location>
        <begin position="319"/>
        <end position="346"/>
    </location>
</feature>
<evidence type="ECO:0000256" key="1">
    <source>
        <dbReference type="SAM" id="MobiDB-lite"/>
    </source>
</evidence>
<dbReference type="Proteomes" id="UP000749646">
    <property type="component" value="Unassembled WGS sequence"/>
</dbReference>
<proteinExistence type="predicted"/>
<feature type="compositionally biased region" description="Polar residues" evidence="1">
    <location>
        <begin position="187"/>
        <end position="207"/>
    </location>
</feature>
<accession>A0A9P6SUX3</accession>
<feature type="compositionally biased region" description="Basic and acidic residues" evidence="1">
    <location>
        <begin position="238"/>
        <end position="249"/>
    </location>
</feature>